<name>A0A097ICU4_9CORY</name>
<comment type="similarity">
    <text evidence="1 5 8">Belongs to the aldehyde dehydrogenase family.</text>
</comment>
<dbReference type="InterPro" id="IPR015590">
    <property type="entry name" value="Aldehyde_DH_dom"/>
</dbReference>
<accession>A0A097ICU4</accession>
<proteinExistence type="inferred from homology"/>
<dbReference type="EMBL" id="CP006764">
    <property type="protein sequence ID" value="AIT59960.1"/>
    <property type="molecule type" value="Genomic_DNA"/>
</dbReference>
<dbReference type="GO" id="GO:0006081">
    <property type="term" value="P:aldehyde metabolic process"/>
    <property type="evidence" value="ECO:0007669"/>
    <property type="project" value="InterPro"/>
</dbReference>
<dbReference type="Gene3D" id="3.40.309.10">
    <property type="entry name" value="Aldehyde Dehydrogenase, Chain A, domain 2"/>
    <property type="match status" value="1"/>
</dbReference>
<dbReference type="InterPro" id="IPR016162">
    <property type="entry name" value="Ald_DH_N"/>
</dbReference>
<dbReference type="InterPro" id="IPR016163">
    <property type="entry name" value="Ald_DH_C"/>
</dbReference>
<dbReference type="RefSeq" id="WP_018022301.1">
    <property type="nucleotide sequence ID" value="NZ_AQUX01000007.1"/>
</dbReference>
<dbReference type="KEGG" id="cdo:CDOO_00440"/>
<keyword evidence="2" id="KW-0521">NADP</keyword>
<evidence type="ECO:0000313" key="10">
    <source>
        <dbReference type="EMBL" id="AIT59960.1"/>
    </source>
</evidence>
<evidence type="ECO:0000256" key="1">
    <source>
        <dbReference type="ARBA" id="ARBA00009986"/>
    </source>
</evidence>
<evidence type="ECO:0000313" key="11">
    <source>
        <dbReference type="Proteomes" id="UP000029914"/>
    </source>
</evidence>
<feature type="active site" evidence="6 7">
    <location>
        <position position="231"/>
    </location>
</feature>
<dbReference type="eggNOG" id="COG1012">
    <property type="taxonomic scope" value="Bacteria"/>
</dbReference>
<dbReference type="PANTHER" id="PTHR11699">
    <property type="entry name" value="ALDEHYDE DEHYDROGENASE-RELATED"/>
    <property type="match status" value="1"/>
</dbReference>
<evidence type="ECO:0000256" key="5">
    <source>
        <dbReference type="PIRNR" id="PIRNR036492"/>
    </source>
</evidence>
<protein>
    <recommendedName>
        <fullName evidence="5">Aldehyde dehydrogenase</fullName>
    </recommendedName>
</protein>
<sequence length="489" mass="52644">MSHITVTAPASGEIISEVPIFTTDQVTDAFDRSRRAQKKWAASPVSERREILLRYHDLVLERQDELLDVIQKESGKSRISAHEEILDNAITARHYANRAAALLRPKRAKATLPVLTTTHVEHAPIGAVGMISPWNYPLVLAISDAIAAIMAGNTVVLKPDSNTPLTALKAAELLTEAGLPDDVFQVTPGPGSQVGQAIAEQCDFLMFTGSTATGRKLAAIAGERLIGFSAELGGKNPLIVAPDADIARAARGAIRACFSNSGQLCISIERIYVHRDVADQFTREFVDNVKAMRVGPGNDWALDMGSLISAEHHETVSEFVEDAKAQGARVLTGGESLGGNFYAPTVLTDVPPTARVYREEVFGPVVYIQVVDSLDEAVEQANDTDYGLNASIWATPSTGRALASRIEAGTVNVNDGYMAAWASMHAPMGGWKTSGVGRRHSDHGLLKFTEARTVAVQRFMPPTGPEWMDRKQFAGLAAGAFKVAKRILP</sequence>
<dbReference type="InterPro" id="IPR012394">
    <property type="entry name" value="Aldehyde_DH_NAD(P)"/>
</dbReference>
<evidence type="ECO:0000259" key="9">
    <source>
        <dbReference type="Pfam" id="PF00171"/>
    </source>
</evidence>
<reference evidence="10 11" key="1">
    <citation type="submission" date="2013-09" db="EMBL/GenBank/DDBJ databases">
        <title>Complete genome sequence of Corynebacterium doosanense CAU 212(T) (=DSM 45436(T)), isolated from activated sludge.</title>
        <authorList>
            <person name="Schaffert L."/>
            <person name="Albersmeier A."/>
            <person name="Kalinowski J."/>
            <person name="Ruckert C."/>
        </authorList>
    </citation>
    <scope>NUCLEOTIDE SEQUENCE [LARGE SCALE GENOMIC DNA]</scope>
    <source>
        <strain evidence="10 11">CAU 212</strain>
    </source>
</reference>
<keyword evidence="11" id="KW-1185">Reference proteome</keyword>
<dbReference type="SUPFAM" id="SSF53720">
    <property type="entry name" value="ALDH-like"/>
    <property type="match status" value="1"/>
</dbReference>
<dbReference type="InterPro" id="IPR029510">
    <property type="entry name" value="Ald_DH_CS_GLU"/>
</dbReference>
<dbReference type="STRING" id="558173.CDOO_00440"/>
<feature type="active site" evidence="6">
    <location>
        <position position="265"/>
    </location>
</feature>
<gene>
    <name evidence="10" type="primary">gabD2</name>
    <name evidence="10" type="ORF">CDOO_00440</name>
</gene>
<evidence type="ECO:0000256" key="2">
    <source>
        <dbReference type="ARBA" id="ARBA00022857"/>
    </source>
</evidence>
<dbReference type="InterPro" id="IPR016161">
    <property type="entry name" value="Ald_DH/histidinol_DH"/>
</dbReference>
<evidence type="ECO:0000256" key="8">
    <source>
        <dbReference type="RuleBase" id="RU003345"/>
    </source>
</evidence>
<dbReference type="PIRSF" id="PIRSF036492">
    <property type="entry name" value="ALDH"/>
    <property type="match status" value="1"/>
</dbReference>
<evidence type="ECO:0000256" key="7">
    <source>
        <dbReference type="PROSITE-ProRule" id="PRU10007"/>
    </source>
</evidence>
<organism evidence="10 11">
    <name type="scientific">Corynebacterium doosanense CAU 212 = DSM 45436</name>
    <dbReference type="NCBI Taxonomy" id="558173"/>
    <lineage>
        <taxon>Bacteria</taxon>
        <taxon>Bacillati</taxon>
        <taxon>Actinomycetota</taxon>
        <taxon>Actinomycetes</taxon>
        <taxon>Mycobacteriales</taxon>
        <taxon>Corynebacteriaceae</taxon>
        <taxon>Corynebacterium</taxon>
    </lineage>
</organism>
<keyword evidence="3 5" id="KW-0560">Oxidoreductase</keyword>
<dbReference type="NCBIfam" id="NF006916">
    <property type="entry name" value="PRK09407.1"/>
    <property type="match status" value="1"/>
</dbReference>
<dbReference type="Gene3D" id="3.40.605.10">
    <property type="entry name" value="Aldehyde Dehydrogenase, Chain A, domain 1"/>
    <property type="match status" value="1"/>
</dbReference>
<evidence type="ECO:0000256" key="4">
    <source>
        <dbReference type="ARBA" id="ARBA00048559"/>
    </source>
</evidence>
<dbReference type="HOGENOM" id="CLU_005391_1_0_11"/>
<comment type="catalytic activity">
    <reaction evidence="4">
        <text>succinate semialdehyde + NADP(+) + H2O = succinate + NADPH + 2 H(+)</text>
        <dbReference type="Rhea" id="RHEA:13213"/>
        <dbReference type="ChEBI" id="CHEBI:15377"/>
        <dbReference type="ChEBI" id="CHEBI:15378"/>
        <dbReference type="ChEBI" id="CHEBI:30031"/>
        <dbReference type="ChEBI" id="CHEBI:57706"/>
        <dbReference type="ChEBI" id="CHEBI:57783"/>
        <dbReference type="ChEBI" id="CHEBI:58349"/>
        <dbReference type="EC" id="1.2.1.79"/>
    </reaction>
</comment>
<dbReference type="Proteomes" id="UP000029914">
    <property type="component" value="Chromosome"/>
</dbReference>
<dbReference type="AlphaFoldDB" id="A0A097ICU4"/>
<dbReference type="PROSITE" id="PS00687">
    <property type="entry name" value="ALDEHYDE_DEHYDR_GLU"/>
    <property type="match status" value="1"/>
</dbReference>
<dbReference type="Pfam" id="PF00171">
    <property type="entry name" value="Aldedh"/>
    <property type="match status" value="1"/>
</dbReference>
<evidence type="ECO:0000256" key="6">
    <source>
        <dbReference type="PIRSR" id="PIRSR036492-1"/>
    </source>
</evidence>
<dbReference type="FunFam" id="3.40.605.10:FF:000010">
    <property type="entry name" value="N-succinylglutamate 5-semialdehyde dehydrogenase"/>
    <property type="match status" value="1"/>
</dbReference>
<dbReference type="OrthoDB" id="6882680at2"/>
<evidence type="ECO:0000256" key="3">
    <source>
        <dbReference type="ARBA" id="ARBA00023002"/>
    </source>
</evidence>
<feature type="domain" description="Aldehyde dehydrogenase" evidence="9">
    <location>
        <begin position="3"/>
        <end position="454"/>
    </location>
</feature>
<dbReference type="GO" id="GO:0036243">
    <property type="term" value="F:succinate-semialdehyde dehydrogenase (NADP+) activity"/>
    <property type="evidence" value="ECO:0007669"/>
    <property type="project" value="UniProtKB-EC"/>
</dbReference>
<dbReference type="FunFam" id="3.40.309.10:FF:000009">
    <property type="entry name" value="Aldehyde dehydrogenase A"/>
    <property type="match status" value="1"/>
</dbReference>